<dbReference type="PANTHER" id="PTHR40039:SF1">
    <property type="entry name" value="PROTEIN DLTD"/>
    <property type="match status" value="1"/>
</dbReference>
<dbReference type="Proteomes" id="UP001057381">
    <property type="component" value="Chromosome"/>
</dbReference>
<organism evidence="2 3">
    <name type="scientific">Macrococcus equipercicus</name>
    <dbReference type="NCBI Taxonomy" id="69967"/>
    <lineage>
        <taxon>Bacteria</taxon>
        <taxon>Bacillati</taxon>
        <taxon>Bacillota</taxon>
        <taxon>Bacilli</taxon>
        <taxon>Bacillales</taxon>
        <taxon>Staphylococcaceae</taxon>
        <taxon>Macrococcus</taxon>
    </lineage>
</organism>
<dbReference type="GO" id="GO:0070395">
    <property type="term" value="P:lipoteichoic acid biosynthetic process"/>
    <property type="evidence" value="ECO:0007669"/>
    <property type="project" value="UniProtKB-UniRule"/>
</dbReference>
<dbReference type="GO" id="GO:0005886">
    <property type="term" value="C:plasma membrane"/>
    <property type="evidence" value="ECO:0007669"/>
    <property type="project" value="UniProtKB-UniRule"/>
</dbReference>
<keyword evidence="1" id="KW-0472">Membrane</keyword>
<proteinExistence type="inferred from homology"/>
<sequence>MKKFIPILISLTLFGLFLLIPARFVDKIFPFTITTNEGTNLNETTFKGTAVQNVMFKEKKFYPLFGSSELEKKDPFHPVHVFQERGLKVRPFLIGMGGSTDLIHAINIASHIGQMKDKKMAIIISPQWFTQKGIQNDNFSARFSAQQVINLFSNPHVPPYLKAQFAKRLIHFDAIKNDAALYDIVNDNMNEKLTASDSGLSWNQWLYKNSLKKNDIIKAKSMMQSSYFGQQRSMDIKSKSWPEVRQMAVEYGRRKATNNPYYIRNKYYHMIQHHQKKLSRSDEFFVNSPEFEDLELLTAALKAGGADPLFISIPANGKWYDHIHINSARRQPVYDKIDAVISRSHFKLYDMTDKEYEPYVLSDAVHIGWKGWVYIDEQMINHIEDKFNHKKRLP</sequence>
<dbReference type="KEGG" id="mequ:KFV11_03260"/>
<dbReference type="AlphaFoldDB" id="A0A9Q9BWL2"/>
<dbReference type="PANTHER" id="PTHR40039">
    <property type="entry name" value="PROTEIN DLTD"/>
    <property type="match status" value="1"/>
</dbReference>
<evidence type="ECO:0000313" key="2">
    <source>
        <dbReference type="EMBL" id="UTH14393.1"/>
    </source>
</evidence>
<dbReference type="EMBL" id="CP073809">
    <property type="protein sequence ID" value="UTH14393.1"/>
    <property type="molecule type" value="Genomic_DNA"/>
</dbReference>
<reference evidence="2" key="1">
    <citation type="submission" date="2021-04" db="EMBL/GenBank/DDBJ databases">
        <title>Complete Genome Sequences of Macrococcus spp. from dog and cattle.</title>
        <authorList>
            <person name="Schwendener S."/>
            <person name="Perreten V."/>
        </authorList>
    </citation>
    <scope>NUCLEOTIDE SEQUENCE</scope>
    <source>
        <strain evidence="2">Epi0143-OL</strain>
    </source>
</reference>
<accession>A0A9Q9BWL2</accession>
<dbReference type="InterPro" id="IPR006998">
    <property type="entry name" value="DltD"/>
</dbReference>
<dbReference type="InterPro" id="IPR023896">
    <property type="entry name" value="LTA_DltD"/>
</dbReference>
<comment type="pathway">
    <text evidence="1">Cell wall biogenesis; lipoteichoic acid biosynthesis.</text>
</comment>
<dbReference type="PIRSF" id="PIRSF021438">
    <property type="entry name" value="DltD"/>
    <property type="match status" value="1"/>
</dbReference>
<gene>
    <name evidence="2" type="primary">dltD</name>
    <name evidence="2" type="ORF">KFV11_03260</name>
</gene>
<protein>
    <recommendedName>
        <fullName evidence="1">Protein DltD</fullName>
    </recommendedName>
</protein>
<evidence type="ECO:0000256" key="1">
    <source>
        <dbReference type="PIRNR" id="PIRNR021438"/>
    </source>
</evidence>
<dbReference type="SUPFAM" id="SSF52266">
    <property type="entry name" value="SGNH hydrolase"/>
    <property type="match status" value="1"/>
</dbReference>
<dbReference type="NCBIfam" id="TIGR04092">
    <property type="entry name" value="LTA_DltD"/>
    <property type="match status" value="1"/>
</dbReference>
<dbReference type="Pfam" id="PF04914">
    <property type="entry name" value="DltD"/>
    <property type="match status" value="1"/>
</dbReference>
<keyword evidence="1" id="KW-1003">Cell membrane</keyword>
<dbReference type="RefSeq" id="WP_254250338.1">
    <property type="nucleotide sequence ID" value="NZ_CP073809.1"/>
</dbReference>
<name>A0A9Q9BWL2_9STAP</name>
<comment type="similarity">
    <text evidence="1">Belongs to the DltD family.</text>
</comment>
<evidence type="ECO:0000313" key="3">
    <source>
        <dbReference type="Proteomes" id="UP001057381"/>
    </source>
</evidence>